<organism evidence="3 4">
    <name type="scientific">Gimesia maris</name>
    <dbReference type="NCBI Taxonomy" id="122"/>
    <lineage>
        <taxon>Bacteria</taxon>
        <taxon>Pseudomonadati</taxon>
        <taxon>Planctomycetota</taxon>
        <taxon>Planctomycetia</taxon>
        <taxon>Planctomycetales</taxon>
        <taxon>Planctomycetaceae</taxon>
        <taxon>Gimesia</taxon>
    </lineage>
</organism>
<evidence type="ECO:0000313" key="4">
    <source>
        <dbReference type="Proteomes" id="UP000322887"/>
    </source>
</evidence>
<evidence type="ECO:0000256" key="1">
    <source>
        <dbReference type="SAM" id="MobiDB-lite"/>
    </source>
</evidence>
<name>A0ABX5YQK1_9PLAN</name>
<keyword evidence="2" id="KW-0812">Transmembrane</keyword>
<protein>
    <submittedName>
        <fullName evidence="3">Uncharacterized protein</fullName>
    </submittedName>
</protein>
<feature type="transmembrane region" description="Helical" evidence="2">
    <location>
        <begin position="222"/>
        <end position="239"/>
    </location>
</feature>
<dbReference type="EMBL" id="CP042910">
    <property type="protein sequence ID" value="QEG17946.1"/>
    <property type="molecule type" value="Genomic_DNA"/>
</dbReference>
<keyword evidence="2" id="KW-0472">Membrane</keyword>
<dbReference type="Proteomes" id="UP000322887">
    <property type="component" value="Chromosome"/>
</dbReference>
<feature type="transmembrane region" description="Helical" evidence="2">
    <location>
        <begin position="260"/>
        <end position="278"/>
    </location>
</feature>
<sequence length="345" mass="39905">MNGSPTATPDSQSEEQKFRYRRNCLYQGLCCFLGFAGMMLFSCYFLLTDPAMSDGEYYMLLCSIVFWLFWTTGSVWMILAYYFASLTIQGNKLIEQGVLLRKELDLESIRQLRWITSPSGMIKLKSLTEKITIHLENFPCEEQIWIMEYLRAQIPEPDQEGWDLFCHRVAMPLRRYDPQALPVPDNDQVLLTRKRWDWLLLPWILLFSVGGVLATLKFNQPHLLSAPLSPTALWLFLRFSTPKEGMVSKVINANKELRSFLFFTGGMLLTYLTILVGLKFIDSPLLDNNIFMACLTLIGMAAMLWKCHRLDKNQYKKQLEASKASVEEWEAGSSPQITDRKESRL</sequence>
<gene>
    <name evidence="3" type="ORF">GmarT_38300</name>
</gene>
<feature type="transmembrane region" description="Helical" evidence="2">
    <location>
        <begin position="290"/>
        <end position="307"/>
    </location>
</feature>
<feature type="transmembrane region" description="Helical" evidence="2">
    <location>
        <begin position="24"/>
        <end position="45"/>
    </location>
</feature>
<feature type="transmembrane region" description="Helical" evidence="2">
    <location>
        <begin position="198"/>
        <end position="216"/>
    </location>
</feature>
<proteinExistence type="predicted"/>
<keyword evidence="4" id="KW-1185">Reference proteome</keyword>
<feature type="transmembrane region" description="Helical" evidence="2">
    <location>
        <begin position="57"/>
        <end position="84"/>
    </location>
</feature>
<evidence type="ECO:0000256" key="2">
    <source>
        <dbReference type="SAM" id="Phobius"/>
    </source>
</evidence>
<evidence type="ECO:0000313" key="3">
    <source>
        <dbReference type="EMBL" id="QEG17946.1"/>
    </source>
</evidence>
<reference evidence="3 4" key="1">
    <citation type="submission" date="2019-08" db="EMBL/GenBank/DDBJ databases">
        <title>Deep-cultivation of Planctomycetes and their phenomic and genomic characterization uncovers novel biology.</title>
        <authorList>
            <person name="Wiegand S."/>
            <person name="Jogler M."/>
            <person name="Boedeker C."/>
            <person name="Pinto D."/>
            <person name="Vollmers J."/>
            <person name="Rivas-Marin E."/>
            <person name="Kohn T."/>
            <person name="Peeters S.H."/>
            <person name="Heuer A."/>
            <person name="Rast P."/>
            <person name="Oberbeckmann S."/>
            <person name="Bunk B."/>
            <person name="Jeske O."/>
            <person name="Meyerdierks A."/>
            <person name="Storesund J.E."/>
            <person name="Kallscheuer N."/>
            <person name="Luecker S."/>
            <person name="Lage O.M."/>
            <person name="Pohl T."/>
            <person name="Merkel B.J."/>
            <person name="Hornburger P."/>
            <person name="Mueller R.-W."/>
            <person name="Bruemmer F."/>
            <person name="Labrenz M."/>
            <person name="Spormann A.M."/>
            <person name="Op den Camp H."/>
            <person name="Overmann J."/>
            <person name="Amann R."/>
            <person name="Jetten M.S.M."/>
            <person name="Mascher T."/>
            <person name="Medema M.H."/>
            <person name="Devos D.P."/>
            <person name="Kaster A.-K."/>
            <person name="Ovreas L."/>
            <person name="Rohde M."/>
            <person name="Galperin M.Y."/>
            <person name="Jogler C."/>
        </authorList>
    </citation>
    <scope>NUCLEOTIDE SEQUENCE [LARGE SCALE GENOMIC DNA]</scope>
    <source>
        <strain evidence="3 4">DSM 8797</strain>
    </source>
</reference>
<feature type="region of interest" description="Disordered" evidence="1">
    <location>
        <begin position="324"/>
        <end position="345"/>
    </location>
</feature>
<accession>A0ABX5YQK1</accession>
<keyword evidence="2" id="KW-1133">Transmembrane helix</keyword>